<dbReference type="AlphaFoldDB" id="A0A183B299"/>
<dbReference type="OrthoDB" id="10056584at2759"/>
<evidence type="ECO:0000313" key="2">
    <source>
        <dbReference type="Proteomes" id="UP000272942"/>
    </source>
</evidence>
<name>A0A183B299_9TREM</name>
<accession>A0A183B299</accession>
<evidence type="ECO:0000313" key="3">
    <source>
        <dbReference type="WBParaSite" id="ECPE_0001337301-mRNA-1"/>
    </source>
</evidence>
<organism evidence="3">
    <name type="scientific">Echinostoma caproni</name>
    <dbReference type="NCBI Taxonomy" id="27848"/>
    <lineage>
        <taxon>Eukaryota</taxon>
        <taxon>Metazoa</taxon>
        <taxon>Spiralia</taxon>
        <taxon>Lophotrochozoa</taxon>
        <taxon>Platyhelminthes</taxon>
        <taxon>Trematoda</taxon>
        <taxon>Digenea</taxon>
        <taxon>Plagiorchiida</taxon>
        <taxon>Echinostomata</taxon>
        <taxon>Echinostomatoidea</taxon>
        <taxon>Echinostomatidae</taxon>
        <taxon>Echinostoma</taxon>
    </lineage>
</organism>
<dbReference type="GO" id="GO:0003676">
    <property type="term" value="F:nucleic acid binding"/>
    <property type="evidence" value="ECO:0007669"/>
    <property type="project" value="InterPro"/>
</dbReference>
<protein>
    <submittedName>
        <fullName evidence="3">Integrase catalytic domain-containing protein</fullName>
    </submittedName>
</protein>
<reference evidence="3" key="1">
    <citation type="submission" date="2016-06" db="UniProtKB">
        <authorList>
            <consortium name="WormBaseParasite"/>
        </authorList>
    </citation>
    <scope>IDENTIFICATION</scope>
</reference>
<dbReference type="EMBL" id="UZAN01054840">
    <property type="protein sequence ID" value="VDP90606.1"/>
    <property type="molecule type" value="Genomic_DNA"/>
</dbReference>
<reference evidence="1 2" key="2">
    <citation type="submission" date="2018-11" db="EMBL/GenBank/DDBJ databases">
        <authorList>
            <consortium name="Pathogen Informatics"/>
        </authorList>
    </citation>
    <scope>NUCLEOTIDE SEQUENCE [LARGE SCALE GENOMIC DNA]</scope>
    <source>
        <strain evidence="1 2">Egypt</strain>
    </source>
</reference>
<dbReference type="SUPFAM" id="SSF53098">
    <property type="entry name" value="Ribonuclease H-like"/>
    <property type="match status" value="1"/>
</dbReference>
<dbReference type="Gene3D" id="3.30.420.10">
    <property type="entry name" value="Ribonuclease H-like superfamily/Ribonuclease H"/>
    <property type="match status" value="1"/>
</dbReference>
<evidence type="ECO:0000313" key="1">
    <source>
        <dbReference type="EMBL" id="VDP90606.1"/>
    </source>
</evidence>
<sequence length="82" mass="8788">MLGCKHTRTTAYHSAANGLVERFHRQLSAALKAPPGSEWHEGLPLVLLGIRNTIKADLHTTPAALALGCTLHLPGEFVSPKP</sequence>
<dbReference type="InterPro" id="IPR036397">
    <property type="entry name" value="RNaseH_sf"/>
</dbReference>
<dbReference type="WBParaSite" id="ECPE_0001337301-mRNA-1">
    <property type="protein sequence ID" value="ECPE_0001337301-mRNA-1"/>
    <property type="gene ID" value="ECPE_0001337301"/>
</dbReference>
<keyword evidence="2" id="KW-1185">Reference proteome</keyword>
<gene>
    <name evidence="1" type="ORF">ECPE_LOCUS13334</name>
</gene>
<dbReference type="InterPro" id="IPR012337">
    <property type="entry name" value="RNaseH-like_sf"/>
</dbReference>
<dbReference type="Proteomes" id="UP000272942">
    <property type="component" value="Unassembled WGS sequence"/>
</dbReference>
<proteinExistence type="predicted"/>
<dbReference type="PANTHER" id="PTHR38681:SF1">
    <property type="entry name" value="RETROVIRUS-RELATED POL POLYPROTEIN FROM TRANSPOSON 412-LIKE PROTEIN"/>
    <property type="match status" value="1"/>
</dbReference>
<dbReference type="PANTHER" id="PTHR38681">
    <property type="entry name" value="RETROVIRUS-RELATED POL POLYPROTEIN FROM TRANSPOSON 412-LIKE PROTEIN-RELATED"/>
    <property type="match status" value="1"/>
</dbReference>